<accession>A0AA95KV95</accession>
<dbReference type="PANTHER" id="PTHR43736">
    <property type="entry name" value="ADP-RIBOSE PYROPHOSPHATASE"/>
    <property type="match status" value="1"/>
</dbReference>
<dbReference type="Pfam" id="PF00293">
    <property type="entry name" value="NUDIX"/>
    <property type="match status" value="1"/>
</dbReference>
<evidence type="ECO:0000259" key="3">
    <source>
        <dbReference type="PROSITE" id="PS51462"/>
    </source>
</evidence>
<dbReference type="GO" id="GO:0016787">
    <property type="term" value="F:hydrolase activity"/>
    <property type="evidence" value="ECO:0007669"/>
    <property type="project" value="UniProtKB-KW"/>
</dbReference>
<dbReference type="KEGG" id="pwn:QNH46_09950"/>
<dbReference type="InterPro" id="IPR015797">
    <property type="entry name" value="NUDIX_hydrolase-like_dom_sf"/>
</dbReference>
<dbReference type="RefSeq" id="WP_283927951.1">
    <property type="nucleotide sequence ID" value="NZ_CP126084.1"/>
</dbReference>
<keyword evidence="2" id="KW-0378">Hydrolase</keyword>
<dbReference type="SUPFAM" id="SSF55811">
    <property type="entry name" value="Nudix"/>
    <property type="match status" value="1"/>
</dbReference>
<proteinExistence type="inferred from homology"/>
<dbReference type="InterPro" id="IPR000086">
    <property type="entry name" value="NUDIX_hydrolase_dom"/>
</dbReference>
<name>A0AA95KV95_9BACL</name>
<dbReference type="AlphaFoldDB" id="A0AA95KV95"/>
<dbReference type="InterPro" id="IPR020084">
    <property type="entry name" value="NUDIX_hydrolase_CS"/>
</dbReference>
<dbReference type="PANTHER" id="PTHR43736:SF1">
    <property type="entry name" value="DIHYDRONEOPTERIN TRIPHOSPHATE DIPHOSPHATASE"/>
    <property type="match status" value="1"/>
</dbReference>
<dbReference type="PROSITE" id="PS51462">
    <property type="entry name" value="NUDIX"/>
    <property type="match status" value="1"/>
</dbReference>
<comment type="similarity">
    <text evidence="1">Belongs to the Nudix hydrolase family.</text>
</comment>
<evidence type="ECO:0000256" key="1">
    <source>
        <dbReference type="ARBA" id="ARBA00005582"/>
    </source>
</evidence>
<reference evidence="4" key="1">
    <citation type="submission" date="2023-05" db="EMBL/GenBank/DDBJ databases">
        <title>Comparative genomics of Bacillaceae isolates and their secondary metabolite potential.</title>
        <authorList>
            <person name="Song L."/>
            <person name="Nielsen L.J."/>
            <person name="Mohite O."/>
            <person name="Xu X."/>
            <person name="Weber T."/>
            <person name="Kovacs A.T."/>
        </authorList>
    </citation>
    <scope>NUCLEOTIDE SEQUENCE</scope>
    <source>
        <strain evidence="4">B2_4</strain>
    </source>
</reference>
<evidence type="ECO:0000313" key="5">
    <source>
        <dbReference type="Proteomes" id="UP001177943"/>
    </source>
</evidence>
<gene>
    <name evidence="4" type="ORF">QNH46_09950</name>
</gene>
<organism evidence="4 5">
    <name type="scientific">Paenibacillus woosongensis</name>
    <dbReference type="NCBI Taxonomy" id="307580"/>
    <lineage>
        <taxon>Bacteria</taxon>
        <taxon>Bacillati</taxon>
        <taxon>Bacillota</taxon>
        <taxon>Bacilli</taxon>
        <taxon>Bacillales</taxon>
        <taxon>Paenibacillaceae</taxon>
        <taxon>Paenibacillus</taxon>
    </lineage>
</organism>
<dbReference type="EMBL" id="CP126084">
    <property type="protein sequence ID" value="WHX50933.1"/>
    <property type="molecule type" value="Genomic_DNA"/>
</dbReference>
<sequence>MFFVNARAFIERIRNNRLQLVIQTRNKAGELELLELPGGRLELFEPILEGLKREVFEETGLKVTQVDGEETRIDTKGINHSFEVECIRPFCVYQTVKGPIDSTGMYFICSSEGELLEAGDDTKRVHWRDIEEIKEMLEENPLYFSDVDRAGLIYYFKHRFFSGAADS</sequence>
<feature type="domain" description="Nudix hydrolase" evidence="3">
    <location>
        <begin position="4"/>
        <end position="150"/>
    </location>
</feature>
<protein>
    <submittedName>
        <fullName evidence="4">NUDIX domain-containing protein</fullName>
    </submittedName>
</protein>
<dbReference type="PROSITE" id="PS00893">
    <property type="entry name" value="NUDIX_BOX"/>
    <property type="match status" value="1"/>
</dbReference>
<evidence type="ECO:0000313" key="4">
    <source>
        <dbReference type="EMBL" id="WHX50933.1"/>
    </source>
</evidence>
<dbReference type="Gene3D" id="3.90.79.10">
    <property type="entry name" value="Nucleoside Triphosphate Pyrophosphohydrolase"/>
    <property type="match status" value="1"/>
</dbReference>
<evidence type="ECO:0000256" key="2">
    <source>
        <dbReference type="ARBA" id="ARBA00022801"/>
    </source>
</evidence>
<dbReference type="Proteomes" id="UP001177943">
    <property type="component" value="Chromosome"/>
</dbReference>